<proteinExistence type="predicted"/>
<dbReference type="Proteomes" id="UP000016927">
    <property type="component" value="Unassembled WGS sequence"/>
</dbReference>
<dbReference type="VEuPathDB" id="MicrosporidiaDB:NBO_418g0001"/>
<reference evidence="2 3" key="1">
    <citation type="journal article" date="2013" name="BMC Genomics">
        <title>Comparative genomics of parasitic silkworm microsporidia reveal an association between genome expansion and host adaptation.</title>
        <authorList>
            <person name="Pan G."/>
            <person name="Xu J."/>
            <person name="Li T."/>
            <person name="Xia Q."/>
            <person name="Liu S.L."/>
            <person name="Zhang G."/>
            <person name="Li S."/>
            <person name="Li C."/>
            <person name="Liu H."/>
            <person name="Yang L."/>
            <person name="Liu T."/>
            <person name="Zhang X."/>
            <person name="Wu Z."/>
            <person name="Fan W."/>
            <person name="Dang X."/>
            <person name="Xiang H."/>
            <person name="Tao M."/>
            <person name="Li Y."/>
            <person name="Hu J."/>
            <person name="Li Z."/>
            <person name="Lin L."/>
            <person name="Luo J."/>
            <person name="Geng L."/>
            <person name="Wang L."/>
            <person name="Long M."/>
            <person name="Wan Y."/>
            <person name="He N."/>
            <person name="Zhang Z."/>
            <person name="Lu C."/>
            <person name="Keeling P.J."/>
            <person name="Wang J."/>
            <person name="Xiang Z."/>
            <person name="Zhou Z."/>
        </authorList>
    </citation>
    <scope>NUCLEOTIDE SEQUENCE [LARGE SCALE GENOMIC DNA]</scope>
    <source>
        <strain evidence="3">CQ1 / CVCC 102059</strain>
    </source>
</reference>
<dbReference type="HOGENOM" id="CLU_063929_0_0_1"/>
<dbReference type="OrthoDB" id="2190712at2759"/>
<dbReference type="EMBL" id="KB909326">
    <property type="protein sequence ID" value="EOB12527.1"/>
    <property type="molecule type" value="Genomic_DNA"/>
</dbReference>
<feature type="compositionally biased region" description="Acidic residues" evidence="1">
    <location>
        <begin position="22"/>
        <end position="58"/>
    </location>
</feature>
<evidence type="ECO:0000313" key="3">
    <source>
        <dbReference type="Proteomes" id="UP000016927"/>
    </source>
</evidence>
<evidence type="ECO:0000256" key="1">
    <source>
        <dbReference type="SAM" id="MobiDB-lite"/>
    </source>
</evidence>
<gene>
    <name evidence="2" type="ORF">NBO_418g0001</name>
</gene>
<evidence type="ECO:0000313" key="2">
    <source>
        <dbReference type="EMBL" id="EOB12527.1"/>
    </source>
</evidence>
<feature type="region of interest" description="Disordered" evidence="1">
    <location>
        <begin position="22"/>
        <end position="62"/>
    </location>
</feature>
<sequence>MTEVKEFKENLKEKIFSEDEDFQYTSSEEENLEKDYFGEEEEESESEEGVWEDSESGEESLRDKHKTVPAWINDKKPKKVLEIKKKKLIYRFDRYQFKTNFNIKILKKIEKFVVVVDTMNNVYLLKEKKVIKSFKIERFRVDDVVGFNNKIYLINGKCGFLKEINEDLEIDNVEKKITRNMRKGYFFGNEEVHNETEVNAFYLYILGDTTVVLNKNLNCVNEFHDKFLSLEKFNNKIVALSSSGDVLLLSQDLKLEKKLVFDEGSSFTDLYSSESHLVINSFNSILFLDSNFKIIKDVLHLKNPVKNIVHLHDHFFCFSSAKGGLKILDKNLNFNNTFPKKKIRLPEISKIVKDSEGIYLSSHRDLHFLKIEYKN</sequence>
<name>R0KQP2_NOSB1</name>
<keyword evidence="3" id="KW-1185">Reference proteome</keyword>
<accession>R0KQP2</accession>
<dbReference type="AlphaFoldDB" id="R0KQP2"/>
<dbReference type="OMA" id="LENEATW"/>
<organism evidence="2 3">
    <name type="scientific">Nosema bombycis (strain CQ1 / CVCC 102059)</name>
    <name type="common">Microsporidian parasite</name>
    <name type="synonym">Pebrine of silkworm</name>
    <dbReference type="NCBI Taxonomy" id="578461"/>
    <lineage>
        <taxon>Eukaryota</taxon>
        <taxon>Fungi</taxon>
        <taxon>Fungi incertae sedis</taxon>
        <taxon>Microsporidia</taxon>
        <taxon>Nosematidae</taxon>
        <taxon>Nosema</taxon>
    </lineage>
</organism>
<protein>
    <submittedName>
        <fullName evidence="2">Ornithine decarboxylase</fullName>
    </submittedName>
</protein>